<dbReference type="AlphaFoldDB" id="A0A5C6E2D7"/>
<name>A0A5C6E2D7_9BACT</name>
<dbReference type="RefSeq" id="WP_231617452.1">
    <property type="nucleotide sequence ID" value="NZ_SJPY01000003.1"/>
</dbReference>
<dbReference type="PANTHER" id="PTHR42760">
    <property type="entry name" value="SHORT-CHAIN DEHYDROGENASES/REDUCTASES FAMILY MEMBER"/>
    <property type="match status" value="1"/>
</dbReference>
<reference evidence="2 3" key="1">
    <citation type="submission" date="2019-02" db="EMBL/GenBank/DDBJ databases">
        <title>Deep-cultivation of Planctomycetes and their phenomic and genomic characterization uncovers novel biology.</title>
        <authorList>
            <person name="Wiegand S."/>
            <person name="Jogler M."/>
            <person name="Boedeker C."/>
            <person name="Pinto D."/>
            <person name="Vollmers J."/>
            <person name="Rivas-Marin E."/>
            <person name="Kohn T."/>
            <person name="Peeters S.H."/>
            <person name="Heuer A."/>
            <person name="Rast P."/>
            <person name="Oberbeckmann S."/>
            <person name="Bunk B."/>
            <person name="Jeske O."/>
            <person name="Meyerdierks A."/>
            <person name="Storesund J.E."/>
            <person name="Kallscheuer N."/>
            <person name="Luecker S."/>
            <person name="Lage O.M."/>
            <person name="Pohl T."/>
            <person name="Merkel B.J."/>
            <person name="Hornburger P."/>
            <person name="Mueller R.-W."/>
            <person name="Bruemmer F."/>
            <person name="Labrenz M."/>
            <person name="Spormann A.M."/>
            <person name="Op Den Camp H."/>
            <person name="Overmann J."/>
            <person name="Amann R."/>
            <person name="Jetten M.S.M."/>
            <person name="Mascher T."/>
            <person name="Medema M.H."/>
            <person name="Devos D.P."/>
            <person name="Kaster A.-K."/>
            <person name="Ovreas L."/>
            <person name="Rohde M."/>
            <person name="Galperin M.Y."/>
            <person name="Jogler C."/>
        </authorList>
    </citation>
    <scope>NUCLEOTIDE SEQUENCE [LARGE SCALE GENOMIC DNA]</scope>
    <source>
        <strain evidence="2 3">Q31b</strain>
    </source>
</reference>
<proteinExistence type="inferred from homology"/>
<keyword evidence="3" id="KW-1185">Reference proteome</keyword>
<dbReference type="Gene3D" id="3.40.50.720">
    <property type="entry name" value="NAD(P)-binding Rossmann-like Domain"/>
    <property type="match status" value="1"/>
</dbReference>
<evidence type="ECO:0000313" key="3">
    <source>
        <dbReference type="Proteomes" id="UP000315471"/>
    </source>
</evidence>
<keyword evidence="2" id="KW-0560">Oxidoreductase</keyword>
<organism evidence="2 3">
    <name type="scientific">Novipirellula aureliae</name>
    <dbReference type="NCBI Taxonomy" id="2527966"/>
    <lineage>
        <taxon>Bacteria</taxon>
        <taxon>Pseudomonadati</taxon>
        <taxon>Planctomycetota</taxon>
        <taxon>Planctomycetia</taxon>
        <taxon>Pirellulales</taxon>
        <taxon>Pirellulaceae</taxon>
        <taxon>Novipirellula</taxon>
    </lineage>
</organism>
<dbReference type="PRINTS" id="PR00081">
    <property type="entry name" value="GDHRDH"/>
</dbReference>
<evidence type="ECO:0000256" key="1">
    <source>
        <dbReference type="ARBA" id="ARBA00006484"/>
    </source>
</evidence>
<dbReference type="EMBL" id="SJPY01000003">
    <property type="protein sequence ID" value="TWU43092.1"/>
    <property type="molecule type" value="Genomic_DNA"/>
</dbReference>
<dbReference type="Proteomes" id="UP000315471">
    <property type="component" value="Unassembled WGS sequence"/>
</dbReference>
<dbReference type="InterPro" id="IPR002347">
    <property type="entry name" value="SDR_fam"/>
</dbReference>
<accession>A0A5C6E2D7</accession>
<evidence type="ECO:0000313" key="2">
    <source>
        <dbReference type="EMBL" id="TWU43092.1"/>
    </source>
</evidence>
<dbReference type="EC" id="1.1.1.100" evidence="2"/>
<dbReference type="Pfam" id="PF13561">
    <property type="entry name" value="adh_short_C2"/>
    <property type="match status" value="1"/>
</dbReference>
<sequence>MTSRPFAQTNAVVTGASSGIGRAIAVALCRSGVSRIVIHYCRNQRGANETADQCRRHGAEPILAACDLADPHSVDRFANQCFSQLADISTWINNAGADVLTTEMAGKSFAEKLALLTSVDLLGTIRLARIAAEQMMANPSDLPPSMCFLGWDQSCGGMEGDAGQMFAPVKAAITAFAKSLAQSCGPRLRVNTIAPGWIRTAWGESADEYWDARAKSQSLMRRWGTPDDVARGVLFATNPHNTFFTGQLVQVNGGWNRRFDVDAPETFGGAPTKHS</sequence>
<dbReference type="InterPro" id="IPR036291">
    <property type="entry name" value="NAD(P)-bd_dom_sf"/>
</dbReference>
<protein>
    <submittedName>
        <fullName evidence="2">3-oxoacyl-[acyl-carrier-protein] reductase FabG</fullName>
        <ecNumber evidence="2">1.1.1.100</ecNumber>
    </submittedName>
</protein>
<dbReference type="SUPFAM" id="SSF51735">
    <property type="entry name" value="NAD(P)-binding Rossmann-fold domains"/>
    <property type="match status" value="1"/>
</dbReference>
<comment type="similarity">
    <text evidence="1">Belongs to the short-chain dehydrogenases/reductases (SDR) family.</text>
</comment>
<comment type="caution">
    <text evidence="2">The sequence shown here is derived from an EMBL/GenBank/DDBJ whole genome shotgun (WGS) entry which is preliminary data.</text>
</comment>
<gene>
    <name evidence="2" type="primary">fabG_3</name>
    <name evidence="2" type="ORF">Q31b_21290</name>
</gene>
<dbReference type="GO" id="GO:0030497">
    <property type="term" value="P:fatty acid elongation"/>
    <property type="evidence" value="ECO:0007669"/>
    <property type="project" value="TreeGrafter"/>
</dbReference>
<dbReference type="GO" id="GO:0004316">
    <property type="term" value="F:3-oxoacyl-[acyl-carrier-protein] reductase (NADPH) activity"/>
    <property type="evidence" value="ECO:0007669"/>
    <property type="project" value="UniProtKB-EC"/>
</dbReference>
<dbReference type="CDD" id="cd05233">
    <property type="entry name" value="SDR_c"/>
    <property type="match status" value="1"/>
</dbReference>
<dbReference type="PANTHER" id="PTHR42760:SF40">
    <property type="entry name" value="3-OXOACYL-[ACYL-CARRIER-PROTEIN] REDUCTASE, CHLOROPLASTIC"/>
    <property type="match status" value="1"/>
</dbReference>